<evidence type="ECO:0000313" key="3">
    <source>
        <dbReference type="Proteomes" id="UP001153387"/>
    </source>
</evidence>
<keyword evidence="2" id="KW-0012">Acyltransferase</keyword>
<dbReference type="PANTHER" id="PTHR37817:SF1">
    <property type="entry name" value="N-ACETYLTRANSFERASE EIS"/>
    <property type="match status" value="1"/>
</dbReference>
<dbReference type="Pfam" id="PF13530">
    <property type="entry name" value="SCP2_2"/>
    <property type="match status" value="1"/>
</dbReference>
<dbReference type="Gene3D" id="3.30.1050.10">
    <property type="entry name" value="SCP2 sterol-binding domain"/>
    <property type="match status" value="1"/>
</dbReference>
<gene>
    <name evidence="2" type="ORF">OMP38_30320</name>
</gene>
<comment type="caution">
    <text evidence="2">The sequence shown here is derived from an EMBL/GenBank/DDBJ whole genome shotgun (WGS) entry which is preliminary data.</text>
</comment>
<evidence type="ECO:0000313" key="2">
    <source>
        <dbReference type="EMBL" id="MDG0794657.1"/>
    </source>
</evidence>
<dbReference type="InterPro" id="IPR036527">
    <property type="entry name" value="SCP2_sterol-bd_dom_sf"/>
</dbReference>
<dbReference type="Pfam" id="PF13527">
    <property type="entry name" value="Acetyltransf_9"/>
    <property type="match status" value="1"/>
</dbReference>
<dbReference type="GO" id="GO:0034069">
    <property type="term" value="F:aminoglycoside N-acetyltransferase activity"/>
    <property type="evidence" value="ECO:0007669"/>
    <property type="project" value="TreeGrafter"/>
</dbReference>
<dbReference type="PROSITE" id="PS51186">
    <property type="entry name" value="GNAT"/>
    <property type="match status" value="1"/>
</dbReference>
<name>A0A9X4KR00_9BACL</name>
<dbReference type="SUPFAM" id="SSF55729">
    <property type="entry name" value="Acyl-CoA N-acyltransferases (Nat)"/>
    <property type="match status" value="1"/>
</dbReference>
<accession>A0A9X4KR00</accession>
<sequence>MDIRHLTLADFDERIALSEFAFQFKLPPDRRETELRYFRPEEHLGAFDEQGKLLSALILLPFRVWVNGSSMEMGGIAGVATWPEARRHGCVSRLLHASLAKMREQGQTVSMLHPFAFPFYRKFGWEMTCERKKYELEPRHFPAKRSAPGSVERIAPNTAAVSDLYAKAASRYTGMLDRSEEWWTRKRWTMPGLLALYRNEAGEPEGYIHYQVENRVMTVLEWVSVTEAARSGLWEFVGNHDSMIDRLLMTVPMDDPLPFLVADPRFKQETHPYFMSRIVDAEAFVSQYRFASGPEETLLIRLQDAHAPWNDGMFRMALGTDGKATLSRAEEESAASVTLDIQTLTALLLGGRRPGLLTEAGRLCGDSELVGLLERRVPRYETFLMDFF</sequence>
<dbReference type="CDD" id="cd04301">
    <property type="entry name" value="NAT_SF"/>
    <property type="match status" value="1"/>
</dbReference>
<dbReference type="Proteomes" id="UP001153387">
    <property type="component" value="Unassembled WGS sequence"/>
</dbReference>
<dbReference type="AlphaFoldDB" id="A0A9X4KR00"/>
<dbReference type="InterPro" id="IPR000182">
    <property type="entry name" value="GNAT_dom"/>
</dbReference>
<dbReference type="PANTHER" id="PTHR37817">
    <property type="entry name" value="N-ACETYLTRANSFERASE EIS"/>
    <property type="match status" value="1"/>
</dbReference>
<proteinExistence type="predicted"/>
<feature type="domain" description="N-acetyltransferase" evidence="1">
    <location>
        <begin position="1"/>
        <end position="148"/>
    </location>
</feature>
<dbReference type="Gene3D" id="3.40.630.30">
    <property type="match status" value="2"/>
</dbReference>
<dbReference type="InterPro" id="IPR016181">
    <property type="entry name" value="Acyl_CoA_acyltransferase"/>
</dbReference>
<dbReference type="InterPro" id="IPR051554">
    <property type="entry name" value="Acetyltransferase_Eis"/>
</dbReference>
<dbReference type="GO" id="GO:0030649">
    <property type="term" value="P:aminoglycoside antibiotic catabolic process"/>
    <property type="evidence" value="ECO:0007669"/>
    <property type="project" value="TreeGrafter"/>
</dbReference>
<keyword evidence="3" id="KW-1185">Reference proteome</keyword>
<organism evidence="2 3">
    <name type="scientific">Cohnella ginsengisoli</name>
    <dbReference type="NCBI Taxonomy" id="425004"/>
    <lineage>
        <taxon>Bacteria</taxon>
        <taxon>Bacillati</taxon>
        <taxon>Bacillota</taxon>
        <taxon>Bacilli</taxon>
        <taxon>Bacillales</taxon>
        <taxon>Paenibacillaceae</taxon>
        <taxon>Cohnella</taxon>
    </lineage>
</organism>
<dbReference type="InterPro" id="IPR041380">
    <property type="entry name" value="Acetyltransf_17"/>
</dbReference>
<evidence type="ECO:0000259" key="1">
    <source>
        <dbReference type="PROSITE" id="PS51186"/>
    </source>
</evidence>
<protein>
    <submittedName>
        <fullName evidence="2">GNAT family N-acetyltransferase</fullName>
        <ecNumber evidence="2">2.3.1.-</ecNumber>
    </submittedName>
</protein>
<dbReference type="SUPFAM" id="SSF55718">
    <property type="entry name" value="SCP-like"/>
    <property type="match status" value="1"/>
</dbReference>
<dbReference type="EC" id="2.3.1.-" evidence="2"/>
<reference evidence="2 3" key="1">
    <citation type="submission" date="2022-10" db="EMBL/GenBank/DDBJ databases">
        <title>Comparative genomic analysis of Cohnella hashimotonis sp. nov., isolated from the International Space Station.</title>
        <authorList>
            <person name="Simpson A."/>
            <person name="Venkateswaran K."/>
        </authorList>
    </citation>
    <scope>NUCLEOTIDE SEQUENCE [LARGE SCALE GENOMIC DNA]</scope>
    <source>
        <strain evidence="2 3">DSM 18997</strain>
    </source>
</reference>
<keyword evidence="2" id="KW-0808">Transferase</keyword>
<dbReference type="Pfam" id="PF17668">
    <property type="entry name" value="Acetyltransf_17"/>
    <property type="match status" value="1"/>
</dbReference>
<dbReference type="InterPro" id="IPR025559">
    <property type="entry name" value="Eis_dom"/>
</dbReference>
<dbReference type="EMBL" id="JAPDHZ010000007">
    <property type="protein sequence ID" value="MDG0794657.1"/>
    <property type="molecule type" value="Genomic_DNA"/>
</dbReference>
<dbReference type="RefSeq" id="WP_277568427.1">
    <property type="nucleotide sequence ID" value="NZ_JAPDHZ010000007.1"/>
</dbReference>